<dbReference type="PANTHER" id="PTHR47271">
    <property type="entry name" value="ARGININE DEIMINASE"/>
    <property type="match status" value="1"/>
</dbReference>
<gene>
    <name evidence="1" type="ORF">OS242_05530</name>
</gene>
<dbReference type="Pfam" id="PF19420">
    <property type="entry name" value="DDAH_eukar"/>
    <property type="match status" value="1"/>
</dbReference>
<dbReference type="PANTHER" id="PTHR47271:SF2">
    <property type="entry name" value="ARGININE DEIMINASE"/>
    <property type="match status" value="1"/>
</dbReference>
<comment type="caution">
    <text evidence="1">The sequence shown here is derived from an EMBL/GenBank/DDBJ whole genome shotgun (WGS) entry which is preliminary data.</text>
</comment>
<accession>A0ABT3WXL3</accession>
<proteinExistence type="predicted"/>
<dbReference type="Proteomes" id="UP001208017">
    <property type="component" value="Unassembled WGS sequence"/>
</dbReference>
<name>A0ABT3WXL3_9BACL</name>
<protein>
    <submittedName>
        <fullName evidence="1">Arginine deiminase family protein</fullName>
    </submittedName>
</protein>
<dbReference type="RefSeq" id="WP_267150657.1">
    <property type="nucleotide sequence ID" value="NZ_JAPMLT010000002.1"/>
</dbReference>
<keyword evidence="2" id="KW-1185">Reference proteome</keyword>
<dbReference type="Gene3D" id="3.75.10.10">
    <property type="entry name" value="L-arginine/glycine Amidinotransferase, Chain A"/>
    <property type="match status" value="1"/>
</dbReference>
<reference evidence="1 2" key="1">
    <citation type="submission" date="2022-11" db="EMBL/GenBank/DDBJ databases">
        <title>Study of microbial diversity in lake waters.</title>
        <authorList>
            <person name="Zhang J."/>
        </authorList>
    </citation>
    <scope>NUCLEOTIDE SEQUENCE [LARGE SCALE GENOMIC DNA]</scope>
    <source>
        <strain evidence="1 2">DT12</strain>
    </source>
</reference>
<sequence>MRDHRQKTATGLFCKNEYGKLAHVLMCPPTYMRIEEVINHTQTHYAKENINVQKAAAQFQSFLRLLKEEGIEVELLSPVAHLPEQVFTRDIGFVIEERAFLSKMYHPIRQEETREVEMMWEEQGLSFRRIQAPVEGGDLLVDGETIWLGVGGRTSREAAKELQSQLPWHEVVPIEMRAEYLHLDCVFNVIAPEMALVYREAIPPVLLERLKRRYELVAVTEREQFGLGTNVLSLGDGKVVSQPQNQGVNATLLRLGLDVLEVDISEIIKSGGAFRCMTFPLRREG</sequence>
<organism evidence="1 2">
    <name type="scientific">Tumebacillus lacus</name>
    <dbReference type="NCBI Taxonomy" id="2995335"/>
    <lineage>
        <taxon>Bacteria</taxon>
        <taxon>Bacillati</taxon>
        <taxon>Bacillota</taxon>
        <taxon>Bacilli</taxon>
        <taxon>Bacillales</taxon>
        <taxon>Alicyclobacillaceae</taxon>
        <taxon>Tumebacillus</taxon>
    </lineage>
</organism>
<dbReference type="SUPFAM" id="SSF55909">
    <property type="entry name" value="Pentein"/>
    <property type="match status" value="1"/>
</dbReference>
<evidence type="ECO:0000313" key="1">
    <source>
        <dbReference type="EMBL" id="MCX7569414.1"/>
    </source>
</evidence>
<dbReference type="EMBL" id="JAPMLT010000002">
    <property type="protein sequence ID" value="MCX7569414.1"/>
    <property type="molecule type" value="Genomic_DNA"/>
</dbReference>
<evidence type="ECO:0000313" key="2">
    <source>
        <dbReference type="Proteomes" id="UP001208017"/>
    </source>
</evidence>